<reference evidence="1" key="1">
    <citation type="journal article" date="2013" name="BMC Genomics">
        <title>Unscrambling butterfly oogenesis.</title>
        <authorList>
            <person name="Carter J.M."/>
            <person name="Baker S.C."/>
            <person name="Pink R."/>
            <person name="Carter D.R."/>
            <person name="Collins A."/>
            <person name="Tomlin J."/>
            <person name="Gibbs M."/>
            <person name="Breuker C.J."/>
        </authorList>
    </citation>
    <scope>NUCLEOTIDE SEQUENCE</scope>
    <source>
        <tissue evidence="1">Ovary</tissue>
    </source>
</reference>
<accession>S4P4E6</accession>
<reference evidence="1" key="2">
    <citation type="submission" date="2013-05" db="EMBL/GenBank/DDBJ databases">
        <authorList>
            <person name="Carter J.-M."/>
            <person name="Baker S.C."/>
            <person name="Pink R."/>
            <person name="Carter D.R.F."/>
            <person name="Collins A."/>
            <person name="Tomlin J."/>
            <person name="Gibbs M."/>
            <person name="Breuker C.J."/>
        </authorList>
    </citation>
    <scope>NUCLEOTIDE SEQUENCE</scope>
    <source>
        <tissue evidence="1">Ovary</tissue>
    </source>
</reference>
<organism evidence="1">
    <name type="scientific">Pararge aegeria</name>
    <name type="common">speckled wood butterfly</name>
    <dbReference type="NCBI Taxonomy" id="116150"/>
    <lineage>
        <taxon>Eukaryota</taxon>
        <taxon>Metazoa</taxon>
        <taxon>Ecdysozoa</taxon>
        <taxon>Arthropoda</taxon>
        <taxon>Hexapoda</taxon>
        <taxon>Insecta</taxon>
        <taxon>Pterygota</taxon>
        <taxon>Neoptera</taxon>
        <taxon>Endopterygota</taxon>
        <taxon>Lepidoptera</taxon>
        <taxon>Glossata</taxon>
        <taxon>Ditrysia</taxon>
        <taxon>Papilionoidea</taxon>
        <taxon>Nymphalidae</taxon>
        <taxon>Satyrinae</taxon>
        <taxon>Satyrini</taxon>
        <taxon>Parargina</taxon>
        <taxon>Pararge</taxon>
    </lineage>
</organism>
<dbReference type="EMBL" id="GAIX01009077">
    <property type="protein sequence ID" value="JAA83483.1"/>
    <property type="molecule type" value="Transcribed_RNA"/>
</dbReference>
<proteinExistence type="predicted"/>
<protein>
    <submittedName>
        <fullName evidence="1">Uncharacterized protein</fullName>
    </submittedName>
</protein>
<evidence type="ECO:0000313" key="1">
    <source>
        <dbReference type="EMBL" id="JAA83483.1"/>
    </source>
</evidence>
<sequence>MHPFTVFRNFVTSYITILKRPYHQAMHYALRIVLVELYCLIGRFPPWLVTTLPAMTAKRFIVPVRCR</sequence>
<dbReference type="AlphaFoldDB" id="S4P4E6"/>
<name>S4P4E6_9NEOP</name>